<feature type="compositionally biased region" description="Low complexity" evidence="1">
    <location>
        <begin position="18"/>
        <end position="29"/>
    </location>
</feature>
<feature type="non-terminal residue" evidence="2">
    <location>
        <position position="60"/>
    </location>
</feature>
<feature type="region of interest" description="Disordered" evidence="1">
    <location>
        <begin position="18"/>
        <end position="60"/>
    </location>
</feature>
<dbReference type="AlphaFoldDB" id="A0A822DZY3"/>
<evidence type="ECO:0000313" key="3">
    <source>
        <dbReference type="Proteomes" id="UP000663848"/>
    </source>
</evidence>
<name>A0A822DZY3_9BILA</name>
<feature type="non-terminal residue" evidence="2">
    <location>
        <position position="1"/>
    </location>
</feature>
<proteinExistence type="predicted"/>
<accession>A0A822DZY3</accession>
<feature type="compositionally biased region" description="Low complexity" evidence="1">
    <location>
        <begin position="37"/>
        <end position="60"/>
    </location>
</feature>
<dbReference type="Proteomes" id="UP000663848">
    <property type="component" value="Unassembled WGS sequence"/>
</dbReference>
<reference evidence="2" key="1">
    <citation type="submission" date="2021-02" db="EMBL/GenBank/DDBJ databases">
        <authorList>
            <person name="Nowell W R."/>
        </authorList>
    </citation>
    <scope>NUCLEOTIDE SEQUENCE</scope>
</reference>
<dbReference type="EMBL" id="CAJOBR010065671">
    <property type="protein sequence ID" value="CAF5083098.1"/>
    <property type="molecule type" value="Genomic_DNA"/>
</dbReference>
<gene>
    <name evidence="2" type="ORF">QYT958_LOCUS44000</name>
</gene>
<comment type="caution">
    <text evidence="2">The sequence shown here is derived from an EMBL/GenBank/DDBJ whole genome shotgun (WGS) entry which is preliminary data.</text>
</comment>
<sequence>IYSQQPFYRYSVPPQYASQTFSQQTTASQISNQVQPQYSTANTQQQTQSSQTHQPQTSQH</sequence>
<evidence type="ECO:0000313" key="2">
    <source>
        <dbReference type="EMBL" id="CAF5083098.1"/>
    </source>
</evidence>
<evidence type="ECO:0000256" key="1">
    <source>
        <dbReference type="SAM" id="MobiDB-lite"/>
    </source>
</evidence>
<protein>
    <submittedName>
        <fullName evidence="2">Uncharacterized protein</fullName>
    </submittedName>
</protein>
<organism evidence="2 3">
    <name type="scientific">Rotaria socialis</name>
    <dbReference type="NCBI Taxonomy" id="392032"/>
    <lineage>
        <taxon>Eukaryota</taxon>
        <taxon>Metazoa</taxon>
        <taxon>Spiralia</taxon>
        <taxon>Gnathifera</taxon>
        <taxon>Rotifera</taxon>
        <taxon>Eurotatoria</taxon>
        <taxon>Bdelloidea</taxon>
        <taxon>Philodinida</taxon>
        <taxon>Philodinidae</taxon>
        <taxon>Rotaria</taxon>
    </lineage>
</organism>